<name>A0A2G2ZXI3_CAPAN</name>
<dbReference type="STRING" id="4072.A0A2G2ZXI3"/>
<reference evidence="1 2" key="2">
    <citation type="journal article" date="2017" name="Genome Biol.">
        <title>New reference genome sequences of hot pepper reveal the massive evolution of plant disease-resistance genes by retroduplication.</title>
        <authorList>
            <person name="Kim S."/>
            <person name="Park J."/>
            <person name="Yeom S.I."/>
            <person name="Kim Y.M."/>
            <person name="Seo E."/>
            <person name="Kim K.T."/>
            <person name="Kim M.S."/>
            <person name="Lee J.M."/>
            <person name="Cheong K."/>
            <person name="Shin H.S."/>
            <person name="Kim S.B."/>
            <person name="Han K."/>
            <person name="Lee J."/>
            <person name="Park M."/>
            <person name="Lee H.A."/>
            <person name="Lee H.Y."/>
            <person name="Lee Y."/>
            <person name="Oh S."/>
            <person name="Lee J.H."/>
            <person name="Choi E."/>
            <person name="Choi E."/>
            <person name="Lee S.E."/>
            <person name="Jeon J."/>
            <person name="Kim H."/>
            <person name="Choi G."/>
            <person name="Song H."/>
            <person name="Lee J."/>
            <person name="Lee S.C."/>
            <person name="Kwon J.K."/>
            <person name="Lee H.Y."/>
            <person name="Koo N."/>
            <person name="Hong Y."/>
            <person name="Kim R.W."/>
            <person name="Kang W.H."/>
            <person name="Huh J.H."/>
            <person name="Kang B.C."/>
            <person name="Yang T.J."/>
            <person name="Lee Y.H."/>
            <person name="Bennetzen J.L."/>
            <person name="Choi D."/>
        </authorList>
    </citation>
    <scope>NUCLEOTIDE SEQUENCE [LARGE SCALE GENOMIC DNA]</scope>
    <source>
        <strain evidence="2">cv. CM334</strain>
    </source>
</reference>
<comment type="caution">
    <text evidence="1">The sequence shown here is derived from an EMBL/GenBank/DDBJ whole genome shotgun (WGS) entry which is preliminary data.</text>
</comment>
<evidence type="ECO:0000313" key="1">
    <source>
        <dbReference type="EMBL" id="PHT86676.1"/>
    </source>
</evidence>
<dbReference type="OMA" id="HTLMIIN"/>
<dbReference type="Gramene" id="PHT86676">
    <property type="protein sequence ID" value="PHT86676"/>
    <property type="gene ID" value="T459_08782"/>
</dbReference>
<protein>
    <submittedName>
        <fullName evidence="1">Uncharacterized protein</fullName>
    </submittedName>
</protein>
<gene>
    <name evidence="1" type="ORF">T459_08782</name>
</gene>
<keyword evidence="2" id="KW-1185">Reference proteome</keyword>
<dbReference type="EMBL" id="AYRZ02000003">
    <property type="protein sequence ID" value="PHT86676.1"/>
    <property type="molecule type" value="Genomic_DNA"/>
</dbReference>
<dbReference type="Proteomes" id="UP000222542">
    <property type="component" value="Unassembled WGS sequence"/>
</dbReference>
<reference evidence="1 2" key="1">
    <citation type="journal article" date="2014" name="Nat. Genet.">
        <title>Genome sequence of the hot pepper provides insights into the evolution of pungency in Capsicum species.</title>
        <authorList>
            <person name="Kim S."/>
            <person name="Park M."/>
            <person name="Yeom S.I."/>
            <person name="Kim Y.M."/>
            <person name="Lee J.M."/>
            <person name="Lee H.A."/>
            <person name="Seo E."/>
            <person name="Choi J."/>
            <person name="Cheong K."/>
            <person name="Kim K.T."/>
            <person name="Jung K."/>
            <person name="Lee G.W."/>
            <person name="Oh S.K."/>
            <person name="Bae C."/>
            <person name="Kim S.B."/>
            <person name="Lee H.Y."/>
            <person name="Kim S.Y."/>
            <person name="Kim M.S."/>
            <person name="Kang B.C."/>
            <person name="Jo Y.D."/>
            <person name="Yang H.B."/>
            <person name="Jeong H.J."/>
            <person name="Kang W.H."/>
            <person name="Kwon J.K."/>
            <person name="Shin C."/>
            <person name="Lim J.Y."/>
            <person name="Park J.H."/>
            <person name="Huh J.H."/>
            <person name="Kim J.S."/>
            <person name="Kim B.D."/>
            <person name="Cohen O."/>
            <person name="Paran I."/>
            <person name="Suh M.C."/>
            <person name="Lee S.B."/>
            <person name="Kim Y.K."/>
            <person name="Shin Y."/>
            <person name="Noh S.J."/>
            <person name="Park J."/>
            <person name="Seo Y.S."/>
            <person name="Kwon S.Y."/>
            <person name="Kim H.A."/>
            <person name="Park J.M."/>
            <person name="Kim H.J."/>
            <person name="Choi S.B."/>
            <person name="Bosland P.W."/>
            <person name="Reeves G."/>
            <person name="Jo S.H."/>
            <person name="Lee B.W."/>
            <person name="Cho H.T."/>
            <person name="Choi H.S."/>
            <person name="Lee M.S."/>
            <person name="Yu Y."/>
            <person name="Do Choi Y."/>
            <person name="Park B.S."/>
            <person name="van Deynze A."/>
            <person name="Ashrafi H."/>
            <person name="Hill T."/>
            <person name="Kim W.T."/>
            <person name="Pai H.S."/>
            <person name="Ahn H.K."/>
            <person name="Yeam I."/>
            <person name="Giovannoni J.J."/>
            <person name="Rose J.K."/>
            <person name="Sorensen I."/>
            <person name="Lee S.J."/>
            <person name="Kim R.W."/>
            <person name="Choi I.Y."/>
            <person name="Choi B.S."/>
            <person name="Lim J.S."/>
            <person name="Lee Y.H."/>
            <person name="Choi D."/>
        </authorList>
    </citation>
    <scope>NUCLEOTIDE SEQUENCE [LARGE SCALE GENOMIC DNA]</scope>
    <source>
        <strain evidence="2">cv. CM334</strain>
    </source>
</reference>
<accession>A0A2G2ZXI3</accession>
<sequence>MDSPLASEQNTYANAGSTYKCLKDTYGVKKEDIALYEKFVGSGPTLHMASRLSRLRVVVLHSPMLSGVCVLHPVKRSYWFDIYKVAFPWFTPSMRSPGTSNQIGASHHVISDL</sequence>
<dbReference type="AlphaFoldDB" id="A0A2G2ZXI3"/>
<dbReference type="PANTHER" id="PTHR12277">
    <property type="entry name" value="ALPHA/BETA HYDROLASE DOMAIN-CONTAINING PROTEIN"/>
    <property type="match status" value="1"/>
</dbReference>
<evidence type="ECO:0000313" key="2">
    <source>
        <dbReference type="Proteomes" id="UP000222542"/>
    </source>
</evidence>
<organism evidence="1 2">
    <name type="scientific">Capsicum annuum</name>
    <name type="common">Capsicum pepper</name>
    <dbReference type="NCBI Taxonomy" id="4072"/>
    <lineage>
        <taxon>Eukaryota</taxon>
        <taxon>Viridiplantae</taxon>
        <taxon>Streptophyta</taxon>
        <taxon>Embryophyta</taxon>
        <taxon>Tracheophyta</taxon>
        <taxon>Spermatophyta</taxon>
        <taxon>Magnoliopsida</taxon>
        <taxon>eudicotyledons</taxon>
        <taxon>Gunneridae</taxon>
        <taxon>Pentapetalae</taxon>
        <taxon>asterids</taxon>
        <taxon>lamiids</taxon>
        <taxon>Solanales</taxon>
        <taxon>Solanaceae</taxon>
        <taxon>Solanoideae</taxon>
        <taxon>Capsiceae</taxon>
        <taxon>Capsicum</taxon>
    </lineage>
</organism>
<dbReference type="PANTHER" id="PTHR12277:SF191">
    <property type="entry name" value="ALPHA_BETA-HYDROLASES SUPERFAMILY PROTEIN"/>
    <property type="match status" value="1"/>
</dbReference>
<proteinExistence type="predicted"/>